<comment type="caution">
    <text evidence="1">The sequence shown here is derived from an EMBL/GenBank/DDBJ whole genome shotgun (WGS) entry which is preliminary data.</text>
</comment>
<dbReference type="Proteomes" id="UP001310890">
    <property type="component" value="Unassembled WGS sequence"/>
</dbReference>
<dbReference type="InterPro" id="IPR036291">
    <property type="entry name" value="NAD(P)-bd_dom_sf"/>
</dbReference>
<dbReference type="EMBL" id="JAVRRL010000040">
    <property type="protein sequence ID" value="KAK5111369.1"/>
    <property type="molecule type" value="Genomic_DNA"/>
</dbReference>
<protein>
    <submittedName>
        <fullName evidence="1">Uncharacterized protein</fullName>
    </submittedName>
</protein>
<accession>A0AAN7YNS5</accession>
<reference evidence="1" key="1">
    <citation type="submission" date="2023-08" db="EMBL/GenBank/DDBJ databases">
        <title>Black Yeasts Isolated from many extreme environments.</title>
        <authorList>
            <person name="Coleine C."/>
            <person name="Stajich J.E."/>
            <person name="Selbmann L."/>
        </authorList>
    </citation>
    <scope>NUCLEOTIDE SEQUENCE</scope>
    <source>
        <strain evidence="1">CCFEE 5401</strain>
    </source>
</reference>
<proteinExistence type="predicted"/>
<organism evidence="1 2">
    <name type="scientific">Meristemomyces frigidus</name>
    <dbReference type="NCBI Taxonomy" id="1508187"/>
    <lineage>
        <taxon>Eukaryota</taxon>
        <taxon>Fungi</taxon>
        <taxon>Dikarya</taxon>
        <taxon>Ascomycota</taxon>
        <taxon>Pezizomycotina</taxon>
        <taxon>Dothideomycetes</taxon>
        <taxon>Dothideomycetidae</taxon>
        <taxon>Mycosphaerellales</taxon>
        <taxon>Teratosphaeriaceae</taxon>
        <taxon>Meristemomyces</taxon>
    </lineage>
</organism>
<evidence type="ECO:0000313" key="1">
    <source>
        <dbReference type="EMBL" id="KAK5111369.1"/>
    </source>
</evidence>
<name>A0AAN7YNS5_9PEZI</name>
<dbReference type="AlphaFoldDB" id="A0AAN7YNS5"/>
<dbReference type="SUPFAM" id="SSF51735">
    <property type="entry name" value="NAD(P)-binding Rossmann-fold domains"/>
    <property type="match status" value="1"/>
</dbReference>
<gene>
    <name evidence="1" type="ORF">LTR62_005209</name>
</gene>
<evidence type="ECO:0000313" key="2">
    <source>
        <dbReference type="Proteomes" id="UP001310890"/>
    </source>
</evidence>
<sequence>MSIIPRTNPLNLQFRICIVTSASSPQGIVICKTLLKANGFVLGVDEGEKDPSLNAGRGTHFQFLRCRVREEGVGERVLEALREGFEGRERADVLVCLDGGIEGRRLRRAVAGLMARQGTGAIVDVIDLEHEESRAGGLQGSAGYHLLRNAMVAEPGGWRYNLASAEVSLREKRGGFVQPLPRYTEALEHMRPLIKTEE</sequence>